<evidence type="ECO:0000256" key="20">
    <source>
        <dbReference type="SAM" id="SignalP"/>
    </source>
</evidence>
<keyword evidence="11" id="KW-0325">Glycoprotein</keyword>
<evidence type="ECO:0000256" key="9">
    <source>
        <dbReference type="ARBA" id="ARBA00023034"/>
    </source>
</evidence>
<evidence type="ECO:0000313" key="21">
    <source>
        <dbReference type="EMBL" id="RMX42285.1"/>
    </source>
</evidence>
<comment type="pathway">
    <text evidence="3">Protein modification; protein glycosylation.</text>
</comment>
<evidence type="ECO:0000256" key="16">
    <source>
        <dbReference type="ARBA" id="ARBA00033083"/>
    </source>
</evidence>
<keyword evidence="12" id="KW-0294">Fucose metabolism</keyword>
<evidence type="ECO:0000256" key="7">
    <source>
        <dbReference type="ARBA" id="ARBA00022729"/>
    </source>
</evidence>
<dbReference type="GO" id="GO:0006004">
    <property type="term" value="P:fucose metabolic process"/>
    <property type="evidence" value="ECO:0007669"/>
    <property type="project" value="UniProtKB-KW"/>
</dbReference>
<dbReference type="Gene3D" id="3.40.50.11340">
    <property type="match status" value="1"/>
</dbReference>
<feature type="signal peptide" evidence="20">
    <location>
        <begin position="1"/>
        <end position="23"/>
    </location>
</feature>
<evidence type="ECO:0000256" key="10">
    <source>
        <dbReference type="ARBA" id="ARBA00023157"/>
    </source>
</evidence>
<dbReference type="FunFam" id="3.40.50.11340:FF:000002">
    <property type="entry name" value="GDP-fucose protein O-fucosyltransferase 2"/>
    <property type="match status" value="1"/>
</dbReference>
<comment type="subcellular location">
    <subcellularLocation>
        <location evidence="1">Endoplasmic reticulum</location>
    </subcellularLocation>
    <subcellularLocation>
        <location evidence="2">Golgi apparatus</location>
    </subcellularLocation>
</comment>
<organism evidence="21 22">
    <name type="scientific">Pocillopora damicornis</name>
    <name type="common">Cauliflower coral</name>
    <name type="synonym">Millepora damicornis</name>
    <dbReference type="NCBI Taxonomy" id="46731"/>
    <lineage>
        <taxon>Eukaryota</taxon>
        <taxon>Metazoa</taxon>
        <taxon>Cnidaria</taxon>
        <taxon>Anthozoa</taxon>
        <taxon>Hexacorallia</taxon>
        <taxon>Scleractinia</taxon>
        <taxon>Astrocoeniina</taxon>
        <taxon>Pocilloporidae</taxon>
        <taxon>Pocillopora</taxon>
    </lineage>
</organism>
<evidence type="ECO:0000256" key="11">
    <source>
        <dbReference type="ARBA" id="ARBA00023180"/>
    </source>
</evidence>
<evidence type="ECO:0000256" key="12">
    <source>
        <dbReference type="ARBA" id="ARBA00023253"/>
    </source>
</evidence>
<dbReference type="STRING" id="46731.A0A3M6TLJ4"/>
<reference evidence="21 22" key="1">
    <citation type="journal article" date="2018" name="Sci. Rep.">
        <title>Comparative analysis of the Pocillopora damicornis genome highlights role of immune system in coral evolution.</title>
        <authorList>
            <person name="Cunning R."/>
            <person name="Bay R.A."/>
            <person name="Gillette P."/>
            <person name="Baker A.C."/>
            <person name="Traylor-Knowles N."/>
        </authorList>
    </citation>
    <scope>NUCLEOTIDE SEQUENCE [LARGE SCALE GENOMIC DNA]</scope>
    <source>
        <strain evidence="21">RSMAS</strain>
        <tissue evidence="21">Whole animal</tissue>
    </source>
</reference>
<accession>A0A3M6TLJ4</accession>
<dbReference type="EMBL" id="RCHS01003379">
    <property type="protein sequence ID" value="RMX42285.1"/>
    <property type="molecule type" value="Genomic_DNA"/>
</dbReference>
<keyword evidence="9" id="KW-0333">Golgi apparatus</keyword>
<keyword evidence="13" id="KW-0119">Carbohydrate metabolism</keyword>
<keyword evidence="5" id="KW-0328">Glycosyltransferase</keyword>
<sequence>MAVGRLYVAVFLLLNHGNSAVFSQDIDDDSIAFDTSSQHGLNVESLQANNDTQFDKRYLLYDVNPGEGFNLRRDVYMRVANMMKLLREKQNWILVVPPWRKLYHWRSAIEQNALPWRTFFDLESLNRYVPVIEFEEFVRETGEEAIDEILYLQGYAEGWKDGHWEEKIDDRDCIDRPVYHKDESGYYRGYFWGMEDIFARKFKCVSVQGTSAILVPTLLEKTKSKSVFIDRFEKVMHIRYGQVEFYKARRSLVFAKHLRDEGDKFRRELLKSDDERDATIMDPDWTKNQKKEGSAKGGPYLAVHLRRADFLYAHPDGVPSLDNAVKQIKDILEKEKLDMVFLATDADKKEVTYLKSKLPLVKYDPPKEILHNYGDGGVAIIDQWICAHAQYFVGTCESTFSFRIHEERDILGFHGDKTFNCLCGDKKLGKCEQPSKWRVVY</sequence>
<dbReference type="PANTHER" id="PTHR13398:SF0">
    <property type="entry name" value="GDP-FUCOSE PROTEIN O-FUCOSYLTRANSFERASE 2"/>
    <property type="match status" value="1"/>
</dbReference>
<dbReference type="Proteomes" id="UP000275408">
    <property type="component" value="Unassembled WGS sequence"/>
</dbReference>
<dbReference type="Pfam" id="PF10250">
    <property type="entry name" value="O-FucT"/>
    <property type="match status" value="1"/>
</dbReference>
<evidence type="ECO:0000256" key="15">
    <source>
        <dbReference type="ARBA" id="ARBA00026232"/>
    </source>
</evidence>
<dbReference type="FunFam" id="3.40.50.11350:FF:000002">
    <property type="entry name" value="GDP-fucose protein O-fucosyltransferase 2"/>
    <property type="match status" value="1"/>
</dbReference>
<comment type="catalytic activity">
    <reaction evidence="17">
        <text>L-threonyl-[protein] + GDP-beta-L-fucose = 3-O-(alpha-L-fucosyl)-L-threonyl-[protein] + GDP + H(+)</text>
        <dbReference type="Rhea" id="RHEA:70491"/>
        <dbReference type="Rhea" id="RHEA-COMP:11060"/>
        <dbReference type="Rhea" id="RHEA-COMP:17915"/>
        <dbReference type="ChEBI" id="CHEBI:15378"/>
        <dbReference type="ChEBI" id="CHEBI:30013"/>
        <dbReference type="ChEBI" id="CHEBI:57273"/>
        <dbReference type="ChEBI" id="CHEBI:58189"/>
        <dbReference type="ChEBI" id="CHEBI:189631"/>
        <dbReference type="EC" id="2.4.1.221"/>
    </reaction>
    <physiologicalReaction direction="left-to-right" evidence="17">
        <dbReference type="Rhea" id="RHEA:70492"/>
    </physiologicalReaction>
</comment>
<keyword evidence="6" id="KW-0808">Transferase</keyword>
<protein>
    <recommendedName>
        <fullName evidence="15">GDP-fucose protein O-fucosyltransferase 2</fullName>
        <ecNumber evidence="4">2.4.1.221</ecNumber>
    </recommendedName>
    <alternativeName>
        <fullName evidence="16">Peptide-O-fucosyltransferase 2</fullName>
    </alternativeName>
</protein>
<dbReference type="GO" id="GO:0046922">
    <property type="term" value="F:peptide-O-fucosyltransferase activity"/>
    <property type="evidence" value="ECO:0007669"/>
    <property type="project" value="UniProtKB-EC"/>
</dbReference>
<gene>
    <name evidence="21" type="ORF">pdam_00009834</name>
</gene>
<dbReference type="EC" id="2.4.1.221" evidence="4"/>
<keyword evidence="22" id="KW-1185">Reference proteome</keyword>
<dbReference type="Gene3D" id="3.40.50.11350">
    <property type="match status" value="1"/>
</dbReference>
<dbReference type="GO" id="GO:0005794">
    <property type="term" value="C:Golgi apparatus"/>
    <property type="evidence" value="ECO:0007669"/>
    <property type="project" value="UniProtKB-SubCell"/>
</dbReference>
<dbReference type="OrthoDB" id="422368at2759"/>
<dbReference type="InterPro" id="IPR019378">
    <property type="entry name" value="GDP-Fuc_O-FucTrfase"/>
</dbReference>
<keyword evidence="10" id="KW-1015">Disulfide bond</keyword>
<comment type="function">
    <text evidence="19">Catalyzes the reaction that attaches fucose through an O-glycosidic linkage to a conserved serine or threonine residue in the consensus sequence C1-X-X-S/T-C2 of thrombospondin type I repeats (TSRs) where C1 and C2 are the first and second cysteines of the repeat, respectively. O-fucosylates members of several protein families including the ADAMTS, the thrombospondin (TSP) and spondin families. Required for the proper secretion of ADAMTS family members such as ADAMTSL1 and ADAMTS13. The O-fucosylation of TSRs is also required for restricting epithelial to mesenchymal transition (EMT), maintaining the correct patterning of mesoderm and localization of the definite endoderm.</text>
</comment>
<evidence type="ECO:0000313" key="22">
    <source>
        <dbReference type="Proteomes" id="UP000275408"/>
    </source>
</evidence>
<evidence type="ECO:0000256" key="14">
    <source>
        <dbReference type="ARBA" id="ARBA00025803"/>
    </source>
</evidence>
<evidence type="ECO:0000256" key="6">
    <source>
        <dbReference type="ARBA" id="ARBA00022679"/>
    </source>
</evidence>
<name>A0A3M6TLJ4_POCDA</name>
<keyword evidence="7 20" id="KW-0732">Signal</keyword>
<evidence type="ECO:0000256" key="4">
    <source>
        <dbReference type="ARBA" id="ARBA00012196"/>
    </source>
</evidence>
<dbReference type="PANTHER" id="PTHR13398">
    <property type="entry name" value="GDP-FUCOSE PROTEIN O-FUCOSYLTRANSFERASE 2"/>
    <property type="match status" value="1"/>
</dbReference>
<evidence type="ECO:0000256" key="18">
    <source>
        <dbReference type="ARBA" id="ARBA00048647"/>
    </source>
</evidence>
<comment type="catalytic activity">
    <reaction evidence="18">
        <text>L-seryl-[protein] + GDP-beta-L-fucose = 3-O-(alpha-L-fucosyl)-L-seryl-[protein] + GDP + H(+)</text>
        <dbReference type="Rhea" id="RHEA:63644"/>
        <dbReference type="Rhea" id="RHEA-COMP:9863"/>
        <dbReference type="Rhea" id="RHEA-COMP:17914"/>
        <dbReference type="ChEBI" id="CHEBI:15378"/>
        <dbReference type="ChEBI" id="CHEBI:29999"/>
        <dbReference type="ChEBI" id="CHEBI:57273"/>
        <dbReference type="ChEBI" id="CHEBI:58189"/>
        <dbReference type="ChEBI" id="CHEBI:189632"/>
        <dbReference type="EC" id="2.4.1.221"/>
    </reaction>
    <physiologicalReaction direction="left-to-right" evidence="18">
        <dbReference type="Rhea" id="RHEA:63645"/>
    </physiologicalReaction>
</comment>
<proteinExistence type="inferred from homology"/>
<feature type="chain" id="PRO_5018195283" description="GDP-fucose protein O-fucosyltransferase 2" evidence="20">
    <location>
        <begin position="24"/>
        <end position="441"/>
    </location>
</feature>
<evidence type="ECO:0000256" key="3">
    <source>
        <dbReference type="ARBA" id="ARBA00004922"/>
    </source>
</evidence>
<comment type="caution">
    <text evidence="21">The sequence shown here is derived from an EMBL/GenBank/DDBJ whole genome shotgun (WGS) entry which is preliminary data.</text>
</comment>
<evidence type="ECO:0000256" key="8">
    <source>
        <dbReference type="ARBA" id="ARBA00022824"/>
    </source>
</evidence>
<dbReference type="InterPro" id="IPR045130">
    <property type="entry name" value="OFUT2-like"/>
</dbReference>
<dbReference type="CDD" id="cd11298">
    <property type="entry name" value="O-FucT-2"/>
    <property type="match status" value="1"/>
</dbReference>
<evidence type="ECO:0000256" key="19">
    <source>
        <dbReference type="ARBA" id="ARBA00057700"/>
    </source>
</evidence>
<comment type="similarity">
    <text evidence="14">Belongs to the glycosyltransferase 68 family.</text>
</comment>
<evidence type="ECO:0000256" key="17">
    <source>
        <dbReference type="ARBA" id="ARBA00047273"/>
    </source>
</evidence>
<dbReference type="GO" id="GO:0005789">
    <property type="term" value="C:endoplasmic reticulum membrane"/>
    <property type="evidence" value="ECO:0007669"/>
    <property type="project" value="UniProtKB-ARBA"/>
</dbReference>
<evidence type="ECO:0000256" key="1">
    <source>
        <dbReference type="ARBA" id="ARBA00004240"/>
    </source>
</evidence>
<evidence type="ECO:0000256" key="2">
    <source>
        <dbReference type="ARBA" id="ARBA00004555"/>
    </source>
</evidence>
<keyword evidence="8" id="KW-0256">Endoplasmic reticulum</keyword>
<evidence type="ECO:0000256" key="5">
    <source>
        <dbReference type="ARBA" id="ARBA00022676"/>
    </source>
</evidence>
<dbReference type="AlphaFoldDB" id="A0A3M6TLJ4"/>
<evidence type="ECO:0000256" key="13">
    <source>
        <dbReference type="ARBA" id="ARBA00023277"/>
    </source>
</evidence>